<evidence type="ECO:0008006" key="6">
    <source>
        <dbReference type="Google" id="ProtNLM"/>
    </source>
</evidence>
<reference evidence="4" key="2">
    <citation type="submission" date="2019-12" db="EMBL/GenBank/DDBJ databases">
        <title>Genome sequencing and annotation of Brassica cretica.</title>
        <authorList>
            <person name="Studholme D.J."/>
            <person name="Sarris P."/>
        </authorList>
    </citation>
    <scope>NUCLEOTIDE SEQUENCE</scope>
    <source>
        <strain evidence="4">PFS-109/04</strain>
        <tissue evidence="4">Leaf</tissue>
    </source>
</reference>
<dbReference type="AlphaFoldDB" id="A0A8S9GE61"/>
<evidence type="ECO:0000313" key="5">
    <source>
        <dbReference type="Proteomes" id="UP000712281"/>
    </source>
</evidence>
<organism evidence="2 5">
    <name type="scientific">Brassica cretica</name>
    <name type="common">Mustard</name>
    <dbReference type="NCBI Taxonomy" id="69181"/>
    <lineage>
        <taxon>Eukaryota</taxon>
        <taxon>Viridiplantae</taxon>
        <taxon>Streptophyta</taxon>
        <taxon>Embryophyta</taxon>
        <taxon>Tracheophyta</taxon>
        <taxon>Spermatophyta</taxon>
        <taxon>Magnoliopsida</taxon>
        <taxon>eudicotyledons</taxon>
        <taxon>Gunneridae</taxon>
        <taxon>Pentapetalae</taxon>
        <taxon>rosids</taxon>
        <taxon>malvids</taxon>
        <taxon>Brassicales</taxon>
        <taxon>Brassicaceae</taxon>
        <taxon>Brassiceae</taxon>
        <taxon>Brassica</taxon>
    </lineage>
</organism>
<dbReference type="EMBL" id="QGKW02002005">
    <property type="protein sequence ID" value="KAF2544253.1"/>
    <property type="molecule type" value="Genomic_DNA"/>
</dbReference>
<protein>
    <recommendedName>
        <fullName evidence="6">Transmembrane protein</fullName>
    </recommendedName>
</protein>
<dbReference type="EMBL" id="QGKX02000004">
    <property type="protein sequence ID" value="KAF3602175.1"/>
    <property type="molecule type" value="Genomic_DNA"/>
</dbReference>
<keyword evidence="1" id="KW-0732">Signal</keyword>
<dbReference type="EMBL" id="QGKY02000246">
    <property type="protein sequence ID" value="KAF2586095.1"/>
    <property type="molecule type" value="Genomic_DNA"/>
</dbReference>
<evidence type="ECO:0000313" key="3">
    <source>
        <dbReference type="EMBL" id="KAF2586095.1"/>
    </source>
</evidence>
<dbReference type="Proteomes" id="UP000712600">
    <property type="component" value="Unassembled WGS sequence"/>
</dbReference>
<sequence>MKGNLWLVALFLVLSLVISSYAASTQSYQFRKLCKEFQKFIIWFCSLYSILFY</sequence>
<evidence type="ECO:0000256" key="1">
    <source>
        <dbReference type="SAM" id="SignalP"/>
    </source>
</evidence>
<comment type="caution">
    <text evidence="2">The sequence shown here is derived from an EMBL/GenBank/DDBJ whole genome shotgun (WGS) entry which is preliminary data.</text>
</comment>
<feature type="signal peptide" evidence="1">
    <location>
        <begin position="1"/>
        <end position="22"/>
    </location>
</feature>
<proteinExistence type="predicted"/>
<name>A0A8S9GE61_BRACR</name>
<evidence type="ECO:0000313" key="2">
    <source>
        <dbReference type="EMBL" id="KAF2544253.1"/>
    </source>
</evidence>
<accession>A0A8S9GE61</accession>
<dbReference type="Proteomes" id="UP000712281">
    <property type="component" value="Unassembled WGS sequence"/>
</dbReference>
<evidence type="ECO:0000313" key="4">
    <source>
        <dbReference type="EMBL" id="KAF3602175.1"/>
    </source>
</evidence>
<reference evidence="2" key="1">
    <citation type="submission" date="2019-12" db="EMBL/GenBank/DDBJ databases">
        <title>Genome sequencing and annotation of Brassica cretica.</title>
        <authorList>
            <person name="Studholme D.J."/>
            <person name="Sarris P.F."/>
        </authorList>
    </citation>
    <scope>NUCLEOTIDE SEQUENCE</scope>
    <source>
        <strain evidence="2">PFS-001/15</strain>
        <strain evidence="3">PFS-102/07</strain>
        <tissue evidence="2">Leaf</tissue>
    </source>
</reference>
<gene>
    <name evidence="2" type="ORF">F2Q68_00032805</name>
    <name evidence="4" type="ORF">F2Q69_00038531</name>
    <name evidence="3" type="ORF">F2Q70_00037404</name>
</gene>
<feature type="chain" id="PRO_5043266100" description="Transmembrane protein" evidence="1">
    <location>
        <begin position="23"/>
        <end position="53"/>
    </location>
</feature>